<accession>A0A2U1UB29</accession>
<dbReference type="InterPro" id="IPR000600">
    <property type="entry name" value="ROK"/>
</dbReference>
<dbReference type="SUPFAM" id="SSF53067">
    <property type="entry name" value="Actin-like ATPase domain"/>
    <property type="match status" value="2"/>
</dbReference>
<sequence length="340" mass="37754">MDYKKQVLNILHSTSESRAEMTKKLGITKAYITKITASLIQSGLIEEREIKDISFGRPQQMLAVTPGRFFSVNMMLRQSGLQATLNDFNTTRPALAACTRPLTGLLSPAQLGDIIMETIDTLTEQAPATRENILTFSLALQGGIEQHTGLVRWCPIFNEENINLQALLEEKIGIQTNIINIAHCTSYMLEKTRPGSASWIAFMPGFGSLGYGYCINGRLGLGDNGFYPEIVHLPYPGGIEQAFFVDERNRAATLMKTADALYFAICCTAPIHNIKCVIVTGELFEDYGEEIIPLTQRLIIDNPNRHINIIRIHHIKAGYNYGMVGLVQISSDAITDRIIT</sequence>
<dbReference type="Pfam" id="PF00480">
    <property type="entry name" value="ROK"/>
    <property type="match status" value="1"/>
</dbReference>
<evidence type="ECO:0000313" key="2">
    <source>
        <dbReference type="EMBL" id="PWC18827.1"/>
    </source>
</evidence>
<dbReference type="Proteomes" id="UP000296159">
    <property type="component" value="Unassembled WGS sequence"/>
</dbReference>
<gene>
    <name evidence="2" type="ORF">DDT56_02400</name>
</gene>
<dbReference type="PANTHER" id="PTHR18964:SF149">
    <property type="entry name" value="BIFUNCTIONAL UDP-N-ACETYLGLUCOSAMINE 2-EPIMERASE_N-ACETYLMANNOSAMINE KINASE"/>
    <property type="match status" value="1"/>
</dbReference>
<proteinExistence type="inferred from homology"/>
<name>A0A2U1UB29_9GAMM</name>
<dbReference type="AlphaFoldDB" id="A0A2U1UB29"/>
<dbReference type="PANTHER" id="PTHR18964">
    <property type="entry name" value="ROK (REPRESSOR, ORF, KINASE) FAMILY"/>
    <property type="match status" value="1"/>
</dbReference>
<keyword evidence="3" id="KW-1185">Reference proteome</keyword>
<reference evidence="2 3" key="1">
    <citation type="submission" date="2018-04" db="EMBL/GenBank/DDBJ databases">
        <title>Brenneria corticis sp.nov.</title>
        <authorList>
            <person name="Li Y."/>
        </authorList>
    </citation>
    <scope>NUCLEOTIDE SEQUENCE [LARGE SCALE GENOMIC DNA]</scope>
    <source>
        <strain evidence="2 3">CFCC 11842</strain>
    </source>
</reference>
<dbReference type="EMBL" id="QDKH01000003">
    <property type="protein sequence ID" value="PWC18827.1"/>
    <property type="molecule type" value="Genomic_DNA"/>
</dbReference>
<dbReference type="InterPro" id="IPR043129">
    <property type="entry name" value="ATPase_NBD"/>
</dbReference>
<evidence type="ECO:0000256" key="1">
    <source>
        <dbReference type="ARBA" id="ARBA00006479"/>
    </source>
</evidence>
<comment type="caution">
    <text evidence="2">The sequence shown here is derived from an EMBL/GenBank/DDBJ whole genome shotgun (WGS) entry which is preliminary data.</text>
</comment>
<comment type="similarity">
    <text evidence="1">Belongs to the ROK (NagC/XylR) family.</text>
</comment>
<dbReference type="InterPro" id="IPR036390">
    <property type="entry name" value="WH_DNA-bd_sf"/>
</dbReference>
<dbReference type="InterPro" id="IPR036388">
    <property type="entry name" value="WH-like_DNA-bd_sf"/>
</dbReference>
<dbReference type="SUPFAM" id="SSF46785">
    <property type="entry name" value="Winged helix' DNA-binding domain"/>
    <property type="match status" value="1"/>
</dbReference>
<organism evidence="2 3">
    <name type="scientific">Brenneria corticis</name>
    <dbReference type="NCBI Taxonomy" id="2173106"/>
    <lineage>
        <taxon>Bacteria</taxon>
        <taxon>Pseudomonadati</taxon>
        <taxon>Pseudomonadota</taxon>
        <taxon>Gammaproteobacteria</taxon>
        <taxon>Enterobacterales</taxon>
        <taxon>Pectobacteriaceae</taxon>
        <taxon>Brenneria</taxon>
    </lineage>
</organism>
<dbReference type="RefSeq" id="WP_136164917.1">
    <property type="nucleotide sequence ID" value="NZ_KZ819072.1"/>
</dbReference>
<dbReference type="Gene3D" id="3.30.420.40">
    <property type="match status" value="1"/>
</dbReference>
<protein>
    <submittedName>
        <fullName evidence="2">NagC family transcriptional regulator</fullName>
    </submittedName>
</protein>
<evidence type="ECO:0000313" key="3">
    <source>
        <dbReference type="Proteomes" id="UP000296159"/>
    </source>
</evidence>
<dbReference type="Gene3D" id="1.10.10.10">
    <property type="entry name" value="Winged helix-like DNA-binding domain superfamily/Winged helix DNA-binding domain"/>
    <property type="match status" value="1"/>
</dbReference>